<accession>A0ABV5GTP8</accession>
<proteinExistence type="predicted"/>
<comment type="caution">
    <text evidence="1">The sequence shown here is derived from an EMBL/GenBank/DDBJ whole genome shotgun (WGS) entry which is preliminary data.</text>
</comment>
<keyword evidence="2" id="KW-1185">Reference proteome</keyword>
<gene>
    <name evidence="1" type="ORF">ACFFVF_19825</name>
</gene>
<dbReference type="Proteomes" id="UP001589607">
    <property type="component" value="Unassembled WGS sequence"/>
</dbReference>
<evidence type="ECO:0000313" key="1">
    <source>
        <dbReference type="EMBL" id="MFB9098760.1"/>
    </source>
</evidence>
<reference evidence="1 2" key="1">
    <citation type="submission" date="2024-09" db="EMBL/GenBank/DDBJ databases">
        <authorList>
            <person name="Sun Q."/>
            <person name="Mori K."/>
        </authorList>
    </citation>
    <scope>NUCLEOTIDE SEQUENCE [LARGE SCALE GENOMIC DNA]</scope>
    <source>
        <strain evidence="1 2">CECT 7955</strain>
    </source>
</reference>
<protein>
    <recommendedName>
        <fullName evidence="3">HTH cro/C1-type domain-containing protein</fullName>
    </recommendedName>
</protein>
<name>A0ABV5GTP8_9FLAO</name>
<evidence type="ECO:0000313" key="2">
    <source>
        <dbReference type="Proteomes" id="UP001589607"/>
    </source>
</evidence>
<dbReference type="RefSeq" id="WP_236458521.1">
    <property type="nucleotide sequence ID" value="NZ_CBCSGE010000001.1"/>
</dbReference>
<sequence>MRKKNIFKETLLVSQEDMALLLHVNKSQWAMFEIGERDLPNDAKLKLAKLLAVATALQEGQQKTDQEILQEGKINELLNKYINDNYIKQLSTLRKLETIQRKYHEALRTHHFICLLQNDNEISTKHQTLLQDMSNKAKNTMERHGLHVQLDYEVKLKTLQYEEKLLKKRLKKSDSA</sequence>
<evidence type="ECO:0008006" key="3">
    <source>
        <dbReference type="Google" id="ProtNLM"/>
    </source>
</evidence>
<organism evidence="1 2">
    <name type="scientific">Flavobacterium jumunjinense</name>
    <dbReference type="NCBI Taxonomy" id="998845"/>
    <lineage>
        <taxon>Bacteria</taxon>
        <taxon>Pseudomonadati</taxon>
        <taxon>Bacteroidota</taxon>
        <taxon>Flavobacteriia</taxon>
        <taxon>Flavobacteriales</taxon>
        <taxon>Flavobacteriaceae</taxon>
        <taxon>Flavobacterium</taxon>
    </lineage>
</organism>
<dbReference type="EMBL" id="JBHMEY010000094">
    <property type="protein sequence ID" value="MFB9098760.1"/>
    <property type="molecule type" value="Genomic_DNA"/>
</dbReference>